<keyword evidence="5" id="KW-0676">Redox-active center</keyword>
<dbReference type="Gene3D" id="3.90.1280.10">
    <property type="entry name" value="HSP33 redox switch-like"/>
    <property type="match status" value="1"/>
</dbReference>
<dbReference type="SUPFAM" id="SSF64397">
    <property type="entry name" value="Hsp33 domain"/>
    <property type="match status" value="1"/>
</dbReference>
<accession>D4XM33</accession>
<dbReference type="CDD" id="cd00498">
    <property type="entry name" value="Hsp33"/>
    <property type="match status" value="1"/>
</dbReference>
<dbReference type="PANTHER" id="PTHR30111:SF1">
    <property type="entry name" value="33 KDA CHAPERONIN"/>
    <property type="match status" value="1"/>
</dbReference>
<dbReference type="EMBL" id="ADMT01000093">
    <property type="protein sequence ID" value="EFF83768.1"/>
    <property type="molecule type" value="Genomic_DNA"/>
</dbReference>
<proteinExistence type="predicted"/>
<evidence type="ECO:0000256" key="4">
    <source>
        <dbReference type="ARBA" id="ARBA00023186"/>
    </source>
</evidence>
<reference evidence="7" key="1">
    <citation type="submission" date="2010-03" db="EMBL/GenBank/DDBJ databases">
        <title>Complete sequence of Mobiluncus curtisii ATCC 43063.</title>
        <authorList>
            <person name="Muzny D."/>
            <person name="Qin X."/>
            <person name="Deng J."/>
            <person name="Jiang H."/>
            <person name="Liu Y."/>
            <person name="Qu J."/>
            <person name="Song X.-Z."/>
            <person name="Zhang L."/>
            <person name="Thornton R."/>
            <person name="Coyle M."/>
            <person name="Francisco L."/>
            <person name="Jackson L."/>
            <person name="Javaid M."/>
            <person name="Korchina V."/>
            <person name="Kovar C."/>
            <person name="Mata R."/>
            <person name="Mathew T."/>
            <person name="Ngo R."/>
            <person name="Nguyen L."/>
            <person name="Nguyen N."/>
            <person name="Okwuonu G."/>
            <person name="Ongeri F."/>
            <person name="Pham C."/>
            <person name="Simmons D."/>
            <person name="Wilczek-Boney K."/>
            <person name="Hale W."/>
            <person name="Jakkamsetti A."/>
            <person name="Pham P."/>
            <person name="Ruth R."/>
            <person name="San Lucas F."/>
            <person name="Warren J."/>
            <person name="Zhang J."/>
            <person name="Zhao Z."/>
            <person name="Zhou C."/>
            <person name="Zhu D."/>
            <person name="Lee S."/>
            <person name="Bess C."/>
            <person name="Blankenburg K."/>
            <person name="Forbes L."/>
            <person name="Fu Q."/>
            <person name="Gubbala S."/>
            <person name="Hirani K."/>
            <person name="Jayaseelan J.C."/>
            <person name="Lara F."/>
            <person name="Munidasa M."/>
            <person name="Palculict T."/>
            <person name="Patil S."/>
            <person name="Pu L.-L."/>
            <person name="Saada N."/>
            <person name="Tang L."/>
            <person name="Weissenberger G."/>
            <person name="Zhu Y."/>
            <person name="Hemphill L."/>
            <person name="Shang Y."/>
            <person name="Youmans B."/>
            <person name="Ayvaz T."/>
            <person name="Ross M."/>
            <person name="Santibanez J."/>
            <person name="Aqrawi P."/>
            <person name="Gross S."/>
            <person name="Joshi V."/>
            <person name="Fowler G."/>
            <person name="Nazareth L."/>
            <person name="Reid J."/>
            <person name="Worley K."/>
            <person name="Petrosino J."/>
            <person name="Highlander S."/>
            <person name="Gibbs R."/>
            <person name="Gibbs R."/>
        </authorList>
    </citation>
    <scope>NUCLEOTIDE SEQUENCE [LARGE SCALE GENOMIC DNA]</scope>
    <source>
        <strain evidence="7">ATCC 19194</strain>
    </source>
</reference>
<dbReference type="InterPro" id="IPR000397">
    <property type="entry name" value="Heat_shock_Hsp33"/>
</dbReference>
<dbReference type="InterPro" id="IPR023212">
    <property type="entry name" value="Hsp33_helix_hairpin_bin_dom_sf"/>
</dbReference>
<keyword evidence="3" id="KW-1015">Disulfide bond</keyword>
<evidence type="ECO:0000256" key="5">
    <source>
        <dbReference type="ARBA" id="ARBA00023284"/>
    </source>
</evidence>
<dbReference type="PANTHER" id="PTHR30111">
    <property type="entry name" value="33 KDA CHAPERONIN"/>
    <property type="match status" value="1"/>
</dbReference>
<protein>
    <submittedName>
        <fullName evidence="6">Chaperonin HslO</fullName>
    </submittedName>
</protein>
<dbReference type="Gene3D" id="1.10.287.480">
    <property type="entry name" value="helix hairpin bin"/>
    <property type="match status" value="1"/>
</dbReference>
<evidence type="ECO:0000256" key="3">
    <source>
        <dbReference type="ARBA" id="ARBA00023157"/>
    </source>
</evidence>
<dbReference type="PIRSF" id="PIRSF005261">
    <property type="entry name" value="Heat_shock_Hsp33"/>
    <property type="match status" value="1"/>
</dbReference>
<keyword evidence="4" id="KW-0143">Chaperone</keyword>
<dbReference type="Proteomes" id="UP000003085">
    <property type="component" value="Unassembled WGS sequence"/>
</dbReference>
<dbReference type="GO" id="GO:0042026">
    <property type="term" value="P:protein refolding"/>
    <property type="evidence" value="ECO:0007669"/>
    <property type="project" value="TreeGrafter"/>
</dbReference>
<evidence type="ECO:0000256" key="2">
    <source>
        <dbReference type="ARBA" id="ARBA00022833"/>
    </source>
</evidence>
<evidence type="ECO:0000313" key="7">
    <source>
        <dbReference type="Proteomes" id="UP000003085"/>
    </source>
</evidence>
<dbReference type="AlphaFoldDB" id="D4XM33"/>
<dbReference type="InterPro" id="IPR016153">
    <property type="entry name" value="Heat_shock_Hsp33_N"/>
</dbReference>
<evidence type="ECO:0000313" key="6">
    <source>
        <dbReference type="EMBL" id="EFF83768.1"/>
    </source>
</evidence>
<keyword evidence="2" id="KW-0862">Zinc</keyword>
<dbReference type="SUPFAM" id="SSF118352">
    <property type="entry name" value="HSP33 redox switch-like"/>
    <property type="match status" value="1"/>
</dbReference>
<dbReference type="InterPro" id="IPR016154">
    <property type="entry name" value="Heat_shock_Hsp33_C"/>
</dbReference>
<organism evidence="6 7">
    <name type="scientific">Acinetobacter haemolyticus ATCC 19194</name>
    <dbReference type="NCBI Taxonomy" id="707232"/>
    <lineage>
        <taxon>Bacteria</taxon>
        <taxon>Pseudomonadati</taxon>
        <taxon>Pseudomonadota</taxon>
        <taxon>Gammaproteobacteria</taxon>
        <taxon>Moraxellales</taxon>
        <taxon>Moraxellaceae</taxon>
        <taxon>Acinetobacter</taxon>
    </lineage>
</organism>
<dbReference type="Pfam" id="PF01430">
    <property type="entry name" value="HSP33"/>
    <property type="match status" value="1"/>
</dbReference>
<dbReference type="GO" id="GO:0051082">
    <property type="term" value="F:unfolded protein binding"/>
    <property type="evidence" value="ECO:0007669"/>
    <property type="project" value="InterPro"/>
</dbReference>
<name>D4XM33_ACIHA</name>
<dbReference type="Gene3D" id="3.55.30.10">
    <property type="entry name" value="Hsp33 domain"/>
    <property type="match status" value="1"/>
</dbReference>
<gene>
    <name evidence="6" type="primary">hslO</name>
    <name evidence="6" type="ORF">HMP0015_0775</name>
</gene>
<evidence type="ECO:0000256" key="1">
    <source>
        <dbReference type="ARBA" id="ARBA00022490"/>
    </source>
</evidence>
<dbReference type="GO" id="GO:0005737">
    <property type="term" value="C:cytoplasm"/>
    <property type="evidence" value="ECO:0007669"/>
    <property type="project" value="InterPro"/>
</dbReference>
<dbReference type="HOGENOM" id="CLU_054493_0_0_6"/>
<comment type="caution">
    <text evidence="6">The sequence shown here is derived from an EMBL/GenBank/DDBJ whole genome shotgun (WGS) entry which is preliminary data.</text>
</comment>
<dbReference type="GO" id="GO:0044183">
    <property type="term" value="F:protein folding chaperone"/>
    <property type="evidence" value="ECO:0007669"/>
    <property type="project" value="TreeGrafter"/>
</dbReference>
<keyword evidence="1" id="KW-0963">Cytoplasm</keyword>
<sequence>MDNRSPSYKLSRQSTALFSSFEELEKKMSDLRQRFFIEDSPFRGEIVHLEEALQTILAKREYMPAVQSLLGEMLSATALLASTLKIQGRISLQIQATGTFKWAMAECNHLGEVRALADYEEDPRFAEGTDSRTVLASLTNPVLFINIEPEHGERYQGIVPLDQPTLAGCLIQYYDLSAQIPTHIVLATNSQRSGGLLIQLLPRNEEEQEFVDEDLWPRLTMLTETLKPEELTDLSANEILYRLYNEEEVRLPEAEQLKFGCTCSRERCANALIQIGVAAVHESLEIQNPIQMDCQCCNTRYEFTAEEALGLFGEHLS</sequence>